<evidence type="ECO:0000256" key="8">
    <source>
        <dbReference type="ARBA" id="ARBA00022842"/>
    </source>
</evidence>
<name>A0A926DR17_9FIRM</name>
<comment type="catalytic activity">
    <reaction evidence="9 10 11">
        <text>adenosine(37) in tRNA + dimethylallyl diphosphate = N(6)-dimethylallyladenosine(37) in tRNA + diphosphate</text>
        <dbReference type="Rhea" id="RHEA:26482"/>
        <dbReference type="Rhea" id="RHEA-COMP:10162"/>
        <dbReference type="Rhea" id="RHEA-COMP:10375"/>
        <dbReference type="ChEBI" id="CHEBI:33019"/>
        <dbReference type="ChEBI" id="CHEBI:57623"/>
        <dbReference type="ChEBI" id="CHEBI:74411"/>
        <dbReference type="ChEBI" id="CHEBI:74415"/>
        <dbReference type="EC" id="2.5.1.75"/>
    </reaction>
</comment>
<dbReference type="AlphaFoldDB" id="A0A926DR17"/>
<dbReference type="SUPFAM" id="SSF52540">
    <property type="entry name" value="P-loop containing nucleoside triphosphate hydrolases"/>
    <property type="match status" value="1"/>
</dbReference>
<evidence type="ECO:0000256" key="9">
    <source>
        <dbReference type="ARBA" id="ARBA00049563"/>
    </source>
</evidence>
<evidence type="ECO:0000256" key="12">
    <source>
        <dbReference type="RuleBase" id="RU003784"/>
    </source>
</evidence>
<comment type="caution">
    <text evidence="14">The sequence shown here is derived from an EMBL/GenBank/DDBJ whole genome shotgun (WGS) entry which is preliminary data.</text>
</comment>
<dbReference type="Gene3D" id="1.10.20.140">
    <property type="match status" value="1"/>
</dbReference>
<dbReference type="PANTHER" id="PTHR11088:SF60">
    <property type="entry name" value="TRNA DIMETHYLALLYLTRANSFERASE"/>
    <property type="match status" value="1"/>
</dbReference>
<dbReference type="Gene3D" id="3.40.50.300">
    <property type="entry name" value="P-loop containing nucleotide triphosphate hydrolases"/>
    <property type="match status" value="1"/>
</dbReference>
<dbReference type="EC" id="2.5.1.75" evidence="10"/>
<evidence type="ECO:0000256" key="3">
    <source>
        <dbReference type="ARBA" id="ARBA00005842"/>
    </source>
</evidence>
<sequence length="322" mass="37225">MDERQPLLLLAGPTAAGKTKLSIELAKRLNGEILSGDSMQVYRGMDIGTAKIREEEMEGIPHHLLDVCQPWDEWNVMLFVRKAKEAMEQIRSRGHLPIVVGGTGFYLHALAYDTDFTQQPGDAGLRRELEQQARELGAESLHRRLAEIDPESAHAIHRNNVKRVIRALEYYQATGEPISVHNRREKQKTTPYRLCYLVLSMDREQLYRRIDARVDSMVEQGLEEEVRRLIQNGCHRQMVSMQGLGYKEMIDYLEGRMTKEEAVYILKRDTRHFAKRQITWFKAEKEAIWLSPEEAERDGVSLVDAAIELWRRTQGAAQQKEI</sequence>
<dbReference type="GO" id="GO:0006400">
    <property type="term" value="P:tRNA modification"/>
    <property type="evidence" value="ECO:0007669"/>
    <property type="project" value="TreeGrafter"/>
</dbReference>
<protein>
    <recommendedName>
        <fullName evidence="10">tRNA dimethylallyltransferase</fullName>
        <ecNumber evidence="10">2.5.1.75</ecNumber>
    </recommendedName>
    <alternativeName>
        <fullName evidence="10">Dimethylallyl diphosphate:tRNA dimethylallyltransferase</fullName>
        <shortName evidence="10">DMAPP:tRNA dimethylallyltransferase</shortName>
        <shortName evidence="10">DMATase</shortName>
    </alternativeName>
    <alternativeName>
        <fullName evidence="10">Isopentenyl-diphosphate:tRNA isopentenyltransferase</fullName>
        <shortName evidence="10">IPP transferase</shortName>
        <shortName evidence="10">IPPT</shortName>
        <shortName evidence="10">IPTase</shortName>
    </alternativeName>
</protein>
<dbReference type="Proteomes" id="UP000657006">
    <property type="component" value="Unassembled WGS sequence"/>
</dbReference>
<feature type="binding site" evidence="10">
    <location>
        <begin position="14"/>
        <end position="19"/>
    </location>
    <ligand>
        <name>substrate</name>
    </ligand>
</feature>
<dbReference type="GO" id="GO:0005524">
    <property type="term" value="F:ATP binding"/>
    <property type="evidence" value="ECO:0007669"/>
    <property type="project" value="UniProtKB-UniRule"/>
</dbReference>
<comment type="similarity">
    <text evidence="3 10 13">Belongs to the IPP transferase family.</text>
</comment>
<evidence type="ECO:0000256" key="10">
    <source>
        <dbReference type="HAMAP-Rule" id="MF_00185"/>
    </source>
</evidence>
<dbReference type="GO" id="GO:0052381">
    <property type="term" value="F:tRNA dimethylallyltransferase activity"/>
    <property type="evidence" value="ECO:0007669"/>
    <property type="project" value="UniProtKB-UniRule"/>
</dbReference>
<evidence type="ECO:0000313" key="14">
    <source>
        <dbReference type="EMBL" id="MBC8543001.1"/>
    </source>
</evidence>
<comment type="caution">
    <text evidence="10">Lacks conserved residue(s) required for the propagation of feature annotation.</text>
</comment>
<gene>
    <name evidence="10 14" type="primary">miaA</name>
    <name evidence="14" type="ORF">H8730_05535</name>
</gene>
<keyword evidence="6 10" id="KW-0547">Nucleotide-binding</keyword>
<dbReference type="InterPro" id="IPR039657">
    <property type="entry name" value="Dimethylallyltransferase"/>
</dbReference>
<organism evidence="14 15">
    <name type="scientific">Bianquea renquensis</name>
    <dbReference type="NCBI Taxonomy" id="2763661"/>
    <lineage>
        <taxon>Bacteria</taxon>
        <taxon>Bacillati</taxon>
        <taxon>Bacillota</taxon>
        <taxon>Clostridia</taxon>
        <taxon>Eubacteriales</taxon>
        <taxon>Bianqueaceae</taxon>
        <taxon>Bianquea</taxon>
    </lineage>
</organism>
<proteinExistence type="inferred from homology"/>
<comment type="cofactor">
    <cofactor evidence="1 10">
        <name>Mg(2+)</name>
        <dbReference type="ChEBI" id="CHEBI:18420"/>
    </cofactor>
</comment>
<keyword evidence="5 10" id="KW-0819">tRNA processing</keyword>
<dbReference type="InterPro" id="IPR018022">
    <property type="entry name" value="IPT"/>
</dbReference>
<evidence type="ECO:0000256" key="6">
    <source>
        <dbReference type="ARBA" id="ARBA00022741"/>
    </source>
</evidence>
<feature type="site" description="Interaction with substrate tRNA" evidence="10">
    <location>
        <position position="126"/>
    </location>
</feature>
<feature type="binding site" evidence="10">
    <location>
        <begin position="12"/>
        <end position="19"/>
    </location>
    <ligand>
        <name>ATP</name>
        <dbReference type="ChEBI" id="CHEBI:30616"/>
    </ligand>
</feature>
<dbReference type="RefSeq" id="WP_177715174.1">
    <property type="nucleotide sequence ID" value="NZ_JACRSQ010000006.1"/>
</dbReference>
<feature type="site" description="Interaction with substrate tRNA" evidence="10">
    <location>
        <position position="103"/>
    </location>
</feature>
<evidence type="ECO:0000256" key="5">
    <source>
        <dbReference type="ARBA" id="ARBA00022694"/>
    </source>
</evidence>
<evidence type="ECO:0000313" key="15">
    <source>
        <dbReference type="Proteomes" id="UP000657006"/>
    </source>
</evidence>
<dbReference type="PANTHER" id="PTHR11088">
    <property type="entry name" value="TRNA DIMETHYLALLYLTRANSFERASE"/>
    <property type="match status" value="1"/>
</dbReference>
<feature type="region of interest" description="Interaction with substrate tRNA" evidence="10">
    <location>
        <begin position="37"/>
        <end position="40"/>
    </location>
</feature>
<keyword evidence="4 10" id="KW-0808">Transferase</keyword>
<comment type="function">
    <text evidence="2 10 12">Catalyzes the transfer of a dimethylallyl group onto the adenine at position 37 in tRNAs that read codons beginning with uridine, leading to the formation of N6-(dimethylallyl)adenosine (i(6)A).</text>
</comment>
<keyword evidence="8 10" id="KW-0460">Magnesium</keyword>
<evidence type="ECO:0000256" key="2">
    <source>
        <dbReference type="ARBA" id="ARBA00003213"/>
    </source>
</evidence>
<accession>A0A926DR17</accession>
<dbReference type="EMBL" id="JACRSQ010000006">
    <property type="protein sequence ID" value="MBC8543001.1"/>
    <property type="molecule type" value="Genomic_DNA"/>
</dbReference>
<keyword evidence="15" id="KW-1185">Reference proteome</keyword>
<evidence type="ECO:0000256" key="4">
    <source>
        <dbReference type="ARBA" id="ARBA00022679"/>
    </source>
</evidence>
<keyword evidence="7 10" id="KW-0067">ATP-binding</keyword>
<dbReference type="FunFam" id="1.10.20.140:FF:000001">
    <property type="entry name" value="tRNA dimethylallyltransferase"/>
    <property type="match status" value="1"/>
</dbReference>
<comment type="subunit">
    <text evidence="10">Monomer.</text>
</comment>
<evidence type="ECO:0000256" key="1">
    <source>
        <dbReference type="ARBA" id="ARBA00001946"/>
    </source>
</evidence>
<reference evidence="14" key="1">
    <citation type="submission" date="2020-08" db="EMBL/GenBank/DDBJ databases">
        <title>Genome public.</title>
        <authorList>
            <person name="Liu C."/>
            <person name="Sun Q."/>
        </authorList>
    </citation>
    <scope>NUCLEOTIDE SEQUENCE</scope>
    <source>
        <strain evidence="14">NSJ-32</strain>
    </source>
</reference>
<evidence type="ECO:0000256" key="11">
    <source>
        <dbReference type="RuleBase" id="RU003783"/>
    </source>
</evidence>
<dbReference type="HAMAP" id="MF_00185">
    <property type="entry name" value="IPP_trans"/>
    <property type="match status" value="1"/>
</dbReference>
<evidence type="ECO:0000256" key="13">
    <source>
        <dbReference type="RuleBase" id="RU003785"/>
    </source>
</evidence>
<dbReference type="InterPro" id="IPR027417">
    <property type="entry name" value="P-loop_NTPase"/>
</dbReference>
<dbReference type="Pfam" id="PF01715">
    <property type="entry name" value="IPPT"/>
    <property type="match status" value="1"/>
</dbReference>
<evidence type="ECO:0000256" key="7">
    <source>
        <dbReference type="ARBA" id="ARBA00022840"/>
    </source>
</evidence>
<dbReference type="NCBIfam" id="TIGR00174">
    <property type="entry name" value="miaA"/>
    <property type="match status" value="1"/>
</dbReference>